<gene>
    <name evidence="1" type="ORF">BDV96DRAFT_587585</name>
</gene>
<proteinExistence type="predicted"/>
<dbReference type="Proteomes" id="UP000799770">
    <property type="component" value="Unassembled WGS sequence"/>
</dbReference>
<keyword evidence="2" id="KW-1185">Reference proteome</keyword>
<protein>
    <submittedName>
        <fullName evidence="1">Uncharacterized protein</fullName>
    </submittedName>
</protein>
<dbReference type="AlphaFoldDB" id="A0A6A5YQ51"/>
<evidence type="ECO:0000313" key="1">
    <source>
        <dbReference type="EMBL" id="KAF2108318.1"/>
    </source>
</evidence>
<name>A0A6A5YQ51_9PLEO</name>
<reference evidence="1" key="1">
    <citation type="journal article" date="2020" name="Stud. Mycol.">
        <title>101 Dothideomycetes genomes: a test case for predicting lifestyles and emergence of pathogens.</title>
        <authorList>
            <person name="Haridas S."/>
            <person name="Albert R."/>
            <person name="Binder M."/>
            <person name="Bloem J."/>
            <person name="Labutti K."/>
            <person name="Salamov A."/>
            <person name="Andreopoulos B."/>
            <person name="Baker S."/>
            <person name="Barry K."/>
            <person name="Bills G."/>
            <person name="Bluhm B."/>
            <person name="Cannon C."/>
            <person name="Castanera R."/>
            <person name="Culley D."/>
            <person name="Daum C."/>
            <person name="Ezra D."/>
            <person name="Gonzalez J."/>
            <person name="Henrissat B."/>
            <person name="Kuo A."/>
            <person name="Liang C."/>
            <person name="Lipzen A."/>
            <person name="Lutzoni F."/>
            <person name="Magnuson J."/>
            <person name="Mondo S."/>
            <person name="Nolan M."/>
            <person name="Ohm R."/>
            <person name="Pangilinan J."/>
            <person name="Park H.-J."/>
            <person name="Ramirez L."/>
            <person name="Alfaro M."/>
            <person name="Sun H."/>
            <person name="Tritt A."/>
            <person name="Yoshinaga Y."/>
            <person name="Zwiers L.-H."/>
            <person name="Turgeon B."/>
            <person name="Goodwin S."/>
            <person name="Spatafora J."/>
            <person name="Crous P."/>
            <person name="Grigoriev I."/>
        </authorList>
    </citation>
    <scope>NUCLEOTIDE SEQUENCE</scope>
    <source>
        <strain evidence="1">CBS 627.86</strain>
    </source>
</reference>
<accession>A0A6A5YQ51</accession>
<dbReference type="EMBL" id="ML977348">
    <property type="protein sequence ID" value="KAF2108318.1"/>
    <property type="molecule type" value="Genomic_DNA"/>
</dbReference>
<sequence length="70" mass="7536">MQDEERVPTGHPSCVYSRGWEYCATAPKSRTRALGCTGHGSGRLASTVAYAAVSRDAMFSSSDGLRVRKV</sequence>
<evidence type="ECO:0000313" key="2">
    <source>
        <dbReference type="Proteomes" id="UP000799770"/>
    </source>
</evidence>
<organism evidence="1 2">
    <name type="scientific">Lophiotrema nucula</name>
    <dbReference type="NCBI Taxonomy" id="690887"/>
    <lineage>
        <taxon>Eukaryota</taxon>
        <taxon>Fungi</taxon>
        <taxon>Dikarya</taxon>
        <taxon>Ascomycota</taxon>
        <taxon>Pezizomycotina</taxon>
        <taxon>Dothideomycetes</taxon>
        <taxon>Pleosporomycetidae</taxon>
        <taxon>Pleosporales</taxon>
        <taxon>Lophiotremataceae</taxon>
        <taxon>Lophiotrema</taxon>
    </lineage>
</organism>